<name>A0ACC8XIV8_9FIRM</name>
<accession>A0ACC8XIV8</accession>
<protein>
    <submittedName>
        <fullName evidence="1">Uncharacterized protein</fullName>
    </submittedName>
</protein>
<sequence>MINKFLKPRKLNQQEQYIQQKQKIKSVVFITLLIAMIISNLYDAYIYSTGDRPFNLVVFYLLVMLPLEISVSILIYKLLKRSLTDSNVKNMLIKGALIGLAIAIILIVIGVIYFLNNIHRI</sequence>
<gene>
    <name evidence="1" type="ORF">AN640_04510</name>
</gene>
<evidence type="ECO:0000313" key="2">
    <source>
        <dbReference type="Proteomes" id="UP000188637"/>
    </source>
</evidence>
<reference evidence="1" key="1">
    <citation type="submission" date="2016-08" db="EMBL/GenBank/DDBJ databases">
        <authorList>
            <person name="Ngugi D.K."/>
            <person name="Miyake S."/>
            <person name="Stingl U."/>
        </authorList>
    </citation>
    <scope>NUCLEOTIDE SEQUENCE</scope>
    <source>
        <strain evidence="1">SCG-D08WGA-EpuloA1</strain>
    </source>
</reference>
<keyword evidence="2" id="KW-1185">Reference proteome</keyword>
<proteinExistence type="predicted"/>
<dbReference type="Proteomes" id="UP000188637">
    <property type="component" value="Unassembled WGS sequence"/>
</dbReference>
<organism evidence="1 2">
    <name type="scientific">Candidatus Epulonipiscium fishelsonii</name>
    <dbReference type="NCBI Taxonomy" id="77094"/>
    <lineage>
        <taxon>Bacteria</taxon>
        <taxon>Bacillati</taxon>
        <taxon>Bacillota</taxon>
        <taxon>Clostridia</taxon>
        <taxon>Lachnospirales</taxon>
        <taxon>Lachnospiraceae</taxon>
        <taxon>Candidatus Epulonipiscium</taxon>
    </lineage>
</organism>
<evidence type="ECO:0000313" key="1">
    <source>
        <dbReference type="EMBL" id="ONI45482.1"/>
    </source>
</evidence>
<comment type="caution">
    <text evidence="1">The sequence shown here is derived from an EMBL/GenBank/DDBJ whole genome shotgun (WGS) entry which is preliminary data.</text>
</comment>
<dbReference type="EMBL" id="LJHD01000059">
    <property type="protein sequence ID" value="ONI45482.1"/>
    <property type="molecule type" value="Genomic_DNA"/>
</dbReference>